<dbReference type="PANTHER" id="PTHR24083">
    <property type="entry name" value="NUCLEAR HORMONE RECEPTOR"/>
    <property type="match status" value="1"/>
</dbReference>
<dbReference type="InterPro" id="IPR013088">
    <property type="entry name" value="Znf_NHR/GATA"/>
</dbReference>
<evidence type="ECO:0000256" key="3">
    <source>
        <dbReference type="ARBA" id="ARBA00022771"/>
    </source>
</evidence>
<dbReference type="GO" id="GO:0005634">
    <property type="term" value="C:nucleus"/>
    <property type="evidence" value="ECO:0007669"/>
    <property type="project" value="UniProtKB-SubCell"/>
</dbReference>
<evidence type="ECO:0000256" key="8">
    <source>
        <dbReference type="ARBA" id="ARBA00023170"/>
    </source>
</evidence>
<dbReference type="InterPro" id="IPR050274">
    <property type="entry name" value="Nuclear_hormone_rcpt_NR2"/>
</dbReference>
<evidence type="ECO:0000256" key="11">
    <source>
        <dbReference type="SAM" id="MobiDB-lite"/>
    </source>
</evidence>
<evidence type="ECO:0000259" key="13">
    <source>
        <dbReference type="PROSITE" id="PS51843"/>
    </source>
</evidence>
<comment type="similarity">
    <text evidence="10">Belongs to the nuclear hormone receptor family.</text>
</comment>
<feature type="region of interest" description="Disordered" evidence="11">
    <location>
        <begin position="270"/>
        <end position="303"/>
    </location>
</feature>
<dbReference type="PROSITE" id="PS00031">
    <property type="entry name" value="NUCLEAR_REC_DBD_1"/>
    <property type="match status" value="1"/>
</dbReference>
<dbReference type="Gene3D" id="3.30.50.10">
    <property type="entry name" value="Erythroid Transcription Factor GATA-1, subunit A"/>
    <property type="match status" value="1"/>
</dbReference>
<dbReference type="CDD" id="cd07164">
    <property type="entry name" value="NR_DBD_PNR_like_1"/>
    <property type="match status" value="1"/>
</dbReference>
<sequence length="505" mass="57866">MDSKPETLCRVCGDKASGKHYGVPSCDGCRGFFKRSIRRNLDYVCKDKGRCIVDVSRRNQCQACRFSKCLRVNMKKDAVQHERAPRPINTQQQVSLHKLGYNFSRQPYPNSLPFSPFTYNLSDRHINAPILESSFQEFRLPDTSLADMQHLSPLLSAQAALSSANPFKVPLFPSHLHYPVPHPGYLSTNIFYPPIISMESLRKVESVSDKTITSQNNILFYNKTKTAERSNSPQVDKMKEDEVTSSEEACRERNDVRVCSPTFEKKSKYATKYDSESNSDHEKKDRDNHSNKQKSLPESTIEDDRANYEGKKLDFMHCNTENLYAPAAKLLVVTIKWLHTLAPFRQMTQSERNDLVINNWKELFVLNAAQHSFSFEEEQITALMSSRRPSIVKEMKKLTSLIKKITLHGLDKLEYECLKSAILFRTDSLDCSSTSRDIEMLQEEVLLHLQRHCSTKDSFRLGKIMLLLPSVCRLVNHGVLEDLLFSSTSVDDINATLARILMYTE</sequence>
<dbReference type="GO" id="GO:0003700">
    <property type="term" value="F:DNA-binding transcription factor activity"/>
    <property type="evidence" value="ECO:0007669"/>
    <property type="project" value="InterPro"/>
</dbReference>
<dbReference type="InterPro" id="IPR000536">
    <property type="entry name" value="Nucl_hrmn_rcpt_lig-bd"/>
</dbReference>
<evidence type="ECO:0000313" key="15">
    <source>
        <dbReference type="Proteomes" id="UP000324832"/>
    </source>
</evidence>
<feature type="domain" description="Nuclear receptor" evidence="12">
    <location>
        <begin position="6"/>
        <end position="81"/>
    </location>
</feature>
<dbReference type="AlphaFoldDB" id="A0A5E4QXL7"/>
<dbReference type="GO" id="GO:0008270">
    <property type="term" value="F:zinc ion binding"/>
    <property type="evidence" value="ECO:0007669"/>
    <property type="project" value="UniProtKB-KW"/>
</dbReference>
<feature type="compositionally biased region" description="Basic and acidic residues" evidence="11">
    <location>
        <begin position="270"/>
        <end position="290"/>
    </location>
</feature>
<evidence type="ECO:0000256" key="1">
    <source>
        <dbReference type="ARBA" id="ARBA00004123"/>
    </source>
</evidence>
<dbReference type="InterPro" id="IPR001628">
    <property type="entry name" value="Znf_hrmn_rcpt"/>
</dbReference>
<dbReference type="GO" id="GO:0043565">
    <property type="term" value="F:sequence-specific DNA binding"/>
    <property type="evidence" value="ECO:0007669"/>
    <property type="project" value="InterPro"/>
</dbReference>
<evidence type="ECO:0000256" key="2">
    <source>
        <dbReference type="ARBA" id="ARBA00022723"/>
    </source>
</evidence>
<keyword evidence="6 10" id="KW-0238">DNA-binding</keyword>
<feature type="region of interest" description="Disordered" evidence="11">
    <location>
        <begin position="224"/>
        <end position="251"/>
    </location>
</feature>
<keyword evidence="7 10" id="KW-0804">Transcription</keyword>
<dbReference type="SMART" id="SM00399">
    <property type="entry name" value="ZnF_C4"/>
    <property type="match status" value="1"/>
</dbReference>
<dbReference type="Pfam" id="PF00105">
    <property type="entry name" value="zf-C4"/>
    <property type="match status" value="1"/>
</dbReference>
<dbReference type="PROSITE" id="PS51030">
    <property type="entry name" value="NUCLEAR_REC_DBD_2"/>
    <property type="match status" value="1"/>
</dbReference>
<evidence type="ECO:0000313" key="14">
    <source>
        <dbReference type="EMBL" id="VVD02776.1"/>
    </source>
</evidence>
<dbReference type="Proteomes" id="UP000324832">
    <property type="component" value="Unassembled WGS sequence"/>
</dbReference>
<evidence type="ECO:0000256" key="9">
    <source>
        <dbReference type="ARBA" id="ARBA00023242"/>
    </source>
</evidence>
<keyword evidence="9 10" id="KW-0539">Nucleus</keyword>
<accession>A0A5E4QXL7</accession>
<dbReference type="Pfam" id="PF00104">
    <property type="entry name" value="Hormone_recep"/>
    <property type="match status" value="1"/>
</dbReference>
<dbReference type="InterPro" id="IPR035500">
    <property type="entry name" value="NHR-like_dom_sf"/>
</dbReference>
<evidence type="ECO:0000256" key="5">
    <source>
        <dbReference type="ARBA" id="ARBA00023015"/>
    </source>
</evidence>
<evidence type="ECO:0008006" key="16">
    <source>
        <dbReference type="Google" id="ProtNLM"/>
    </source>
</evidence>
<protein>
    <recommendedName>
        <fullName evidence="16">Nuclear receptor domain-containing protein</fullName>
    </recommendedName>
</protein>
<proteinExistence type="inferred from homology"/>
<evidence type="ECO:0000256" key="4">
    <source>
        <dbReference type="ARBA" id="ARBA00022833"/>
    </source>
</evidence>
<evidence type="ECO:0000256" key="7">
    <source>
        <dbReference type="ARBA" id="ARBA00023163"/>
    </source>
</evidence>
<feature type="compositionally biased region" description="Basic and acidic residues" evidence="11">
    <location>
        <begin position="236"/>
        <end position="251"/>
    </location>
</feature>
<dbReference type="PRINTS" id="PR00047">
    <property type="entry name" value="STROIDFINGER"/>
</dbReference>
<dbReference type="SMART" id="SM00430">
    <property type="entry name" value="HOLI"/>
    <property type="match status" value="1"/>
</dbReference>
<keyword evidence="8 10" id="KW-0675">Receptor</keyword>
<feature type="domain" description="NR LBD" evidence="13">
    <location>
        <begin position="292"/>
        <end position="504"/>
    </location>
</feature>
<dbReference type="FunFam" id="3.30.50.10:FF:000058">
    <property type="entry name" value="Nuclear Hormone Receptor family"/>
    <property type="match status" value="1"/>
</dbReference>
<evidence type="ECO:0000256" key="6">
    <source>
        <dbReference type="ARBA" id="ARBA00023125"/>
    </source>
</evidence>
<reference evidence="14 15" key="1">
    <citation type="submission" date="2017-07" db="EMBL/GenBank/DDBJ databases">
        <authorList>
            <person name="Talla V."/>
            <person name="Backstrom N."/>
        </authorList>
    </citation>
    <scope>NUCLEOTIDE SEQUENCE [LARGE SCALE GENOMIC DNA]</scope>
</reference>
<evidence type="ECO:0000259" key="12">
    <source>
        <dbReference type="PROSITE" id="PS51030"/>
    </source>
</evidence>
<keyword evidence="15" id="KW-1185">Reference proteome</keyword>
<dbReference type="Gene3D" id="1.10.565.10">
    <property type="entry name" value="Retinoid X Receptor"/>
    <property type="match status" value="1"/>
</dbReference>
<dbReference type="PROSITE" id="PS51843">
    <property type="entry name" value="NR_LBD"/>
    <property type="match status" value="1"/>
</dbReference>
<gene>
    <name evidence="14" type="ORF">LSINAPIS_LOCUS12919</name>
</gene>
<dbReference type="EMBL" id="FZQP02006332">
    <property type="protein sequence ID" value="VVD02776.1"/>
    <property type="molecule type" value="Genomic_DNA"/>
</dbReference>
<keyword evidence="4 10" id="KW-0862">Zinc</keyword>
<comment type="subcellular location">
    <subcellularLocation>
        <location evidence="1 10">Nucleus</location>
    </subcellularLocation>
</comment>
<name>A0A5E4QXL7_9NEOP</name>
<organism evidence="14 15">
    <name type="scientific">Leptidea sinapis</name>
    <dbReference type="NCBI Taxonomy" id="189913"/>
    <lineage>
        <taxon>Eukaryota</taxon>
        <taxon>Metazoa</taxon>
        <taxon>Ecdysozoa</taxon>
        <taxon>Arthropoda</taxon>
        <taxon>Hexapoda</taxon>
        <taxon>Insecta</taxon>
        <taxon>Pterygota</taxon>
        <taxon>Neoptera</taxon>
        <taxon>Endopterygota</taxon>
        <taxon>Lepidoptera</taxon>
        <taxon>Glossata</taxon>
        <taxon>Ditrysia</taxon>
        <taxon>Papilionoidea</taxon>
        <taxon>Pieridae</taxon>
        <taxon>Dismorphiinae</taxon>
        <taxon>Leptidea</taxon>
    </lineage>
</organism>
<keyword evidence="5 10" id="KW-0805">Transcription regulation</keyword>
<keyword evidence="3 10" id="KW-0863">Zinc-finger</keyword>
<evidence type="ECO:0000256" key="10">
    <source>
        <dbReference type="RuleBase" id="RU004334"/>
    </source>
</evidence>
<dbReference type="SUPFAM" id="SSF57716">
    <property type="entry name" value="Glucocorticoid receptor-like (DNA-binding domain)"/>
    <property type="match status" value="1"/>
</dbReference>
<dbReference type="SUPFAM" id="SSF48508">
    <property type="entry name" value="Nuclear receptor ligand-binding domain"/>
    <property type="match status" value="1"/>
</dbReference>
<keyword evidence="2 10" id="KW-0479">Metal-binding</keyword>